<protein>
    <submittedName>
        <fullName evidence="2">Uncharacterized protein</fullName>
    </submittedName>
</protein>
<evidence type="ECO:0000313" key="2">
    <source>
        <dbReference type="EMBL" id="CAG9857197.1"/>
    </source>
</evidence>
<dbReference type="AlphaFoldDB" id="A0A9N9TJ77"/>
<evidence type="ECO:0000256" key="1">
    <source>
        <dbReference type="SAM" id="MobiDB-lite"/>
    </source>
</evidence>
<sequence length="79" mass="9495">MRSGFFFGYLARTEVWASMYNNCWKPTCSGKKPDDLATLLHQEARVRELIIKQQIEEKREEKETERLKKKEKSKRDDDE</sequence>
<gene>
    <name evidence="2" type="ORF">PHYEVI_LOCUS3603</name>
</gene>
<keyword evidence="3" id="KW-1185">Reference proteome</keyword>
<evidence type="ECO:0000313" key="3">
    <source>
        <dbReference type="Proteomes" id="UP001153712"/>
    </source>
</evidence>
<dbReference type="EMBL" id="OU900106">
    <property type="protein sequence ID" value="CAG9857197.1"/>
    <property type="molecule type" value="Genomic_DNA"/>
</dbReference>
<organism evidence="2 3">
    <name type="scientific">Phyllotreta striolata</name>
    <name type="common">Striped flea beetle</name>
    <name type="synonym">Crioceris striolata</name>
    <dbReference type="NCBI Taxonomy" id="444603"/>
    <lineage>
        <taxon>Eukaryota</taxon>
        <taxon>Metazoa</taxon>
        <taxon>Ecdysozoa</taxon>
        <taxon>Arthropoda</taxon>
        <taxon>Hexapoda</taxon>
        <taxon>Insecta</taxon>
        <taxon>Pterygota</taxon>
        <taxon>Neoptera</taxon>
        <taxon>Endopterygota</taxon>
        <taxon>Coleoptera</taxon>
        <taxon>Polyphaga</taxon>
        <taxon>Cucujiformia</taxon>
        <taxon>Chrysomeloidea</taxon>
        <taxon>Chrysomelidae</taxon>
        <taxon>Galerucinae</taxon>
        <taxon>Alticini</taxon>
        <taxon>Phyllotreta</taxon>
    </lineage>
</organism>
<accession>A0A9N9TJ77</accession>
<feature type="region of interest" description="Disordered" evidence="1">
    <location>
        <begin position="59"/>
        <end position="79"/>
    </location>
</feature>
<name>A0A9N9TJ77_PHYSR</name>
<reference evidence="2" key="1">
    <citation type="submission" date="2022-01" db="EMBL/GenBank/DDBJ databases">
        <authorList>
            <person name="King R."/>
        </authorList>
    </citation>
    <scope>NUCLEOTIDE SEQUENCE</scope>
</reference>
<dbReference type="Proteomes" id="UP001153712">
    <property type="component" value="Chromosome 13"/>
</dbReference>
<proteinExistence type="predicted"/>